<name>A0A484M1T8_9ASTE</name>
<feature type="compositionally biased region" description="Polar residues" evidence="1">
    <location>
        <begin position="408"/>
        <end position="421"/>
    </location>
</feature>
<dbReference type="EMBL" id="OOIL02002358">
    <property type="protein sequence ID" value="VFQ82404.1"/>
    <property type="molecule type" value="Genomic_DNA"/>
</dbReference>
<dbReference type="Proteomes" id="UP000595140">
    <property type="component" value="Unassembled WGS sequence"/>
</dbReference>
<dbReference type="PANTHER" id="PTHR38371">
    <property type="entry name" value="RHO GTPASE-ACTIVATING PROTEIN"/>
    <property type="match status" value="1"/>
</dbReference>
<dbReference type="PANTHER" id="PTHR38371:SF1">
    <property type="entry name" value="RHO GTPASE-ACTIVATING PROTEIN"/>
    <property type="match status" value="1"/>
</dbReference>
<evidence type="ECO:0000313" key="2">
    <source>
        <dbReference type="EMBL" id="VFQ82404.1"/>
    </source>
</evidence>
<keyword evidence="3" id="KW-1185">Reference proteome</keyword>
<gene>
    <name evidence="2" type="ORF">CCAM_LOCUS24180</name>
</gene>
<accession>A0A484M1T8</accession>
<evidence type="ECO:0000313" key="3">
    <source>
        <dbReference type="Proteomes" id="UP000595140"/>
    </source>
</evidence>
<reference evidence="2 3" key="1">
    <citation type="submission" date="2018-04" db="EMBL/GenBank/DDBJ databases">
        <authorList>
            <person name="Vogel A."/>
        </authorList>
    </citation>
    <scope>NUCLEOTIDE SEQUENCE [LARGE SCALE GENOMIC DNA]</scope>
</reference>
<proteinExistence type="predicted"/>
<organism evidence="2 3">
    <name type="scientific">Cuscuta campestris</name>
    <dbReference type="NCBI Taxonomy" id="132261"/>
    <lineage>
        <taxon>Eukaryota</taxon>
        <taxon>Viridiplantae</taxon>
        <taxon>Streptophyta</taxon>
        <taxon>Embryophyta</taxon>
        <taxon>Tracheophyta</taxon>
        <taxon>Spermatophyta</taxon>
        <taxon>Magnoliopsida</taxon>
        <taxon>eudicotyledons</taxon>
        <taxon>Gunneridae</taxon>
        <taxon>Pentapetalae</taxon>
        <taxon>asterids</taxon>
        <taxon>lamiids</taxon>
        <taxon>Solanales</taxon>
        <taxon>Convolvulaceae</taxon>
        <taxon>Cuscuteae</taxon>
        <taxon>Cuscuta</taxon>
        <taxon>Cuscuta subgen. Grammica</taxon>
        <taxon>Cuscuta sect. Cleistogrammica</taxon>
    </lineage>
</organism>
<dbReference type="OrthoDB" id="1671977at2759"/>
<dbReference type="AlphaFoldDB" id="A0A484M1T8"/>
<evidence type="ECO:0000256" key="1">
    <source>
        <dbReference type="SAM" id="MobiDB-lite"/>
    </source>
</evidence>
<protein>
    <submittedName>
        <fullName evidence="2">Uncharacterized protein</fullName>
    </submittedName>
</protein>
<feature type="compositionally biased region" description="Acidic residues" evidence="1">
    <location>
        <begin position="93"/>
        <end position="109"/>
    </location>
</feature>
<feature type="region of interest" description="Disordered" evidence="1">
    <location>
        <begin position="38"/>
        <end position="131"/>
    </location>
</feature>
<feature type="region of interest" description="Disordered" evidence="1">
    <location>
        <begin position="406"/>
        <end position="430"/>
    </location>
</feature>
<feature type="compositionally biased region" description="Low complexity" evidence="1">
    <location>
        <begin position="116"/>
        <end position="125"/>
    </location>
</feature>
<sequence length="430" mass="47674">MADFEAPSFSLGLDFELDSQPNLTAAPEFQPAQSLRTIAEEEDGDDFDSLVSGPDLKCSDPPLPLKRLVRGSAACKSTSAARSRSVKEGTLCELEDDEIEDFSSQEDPPEDRSKSIRSVSSSSKIPLHHHGGFSMQSATQYVSPLRRFEIIDSDSDDPSTTEHLKKGVKVKAAAEECALSSKQMRDETLHVTFQSEDLWKGFLTDEKFHISTPALDEVCEEYFRSLTDRNAAVQNANEDDHRKSSLTENCNMQQRHNSSLVPAHSYFFHKELRIQKLVRDRLPHFFPLGAKSGQGVKQNDGSINYIGQFAPRGGPESRTNKVAAEAISTKRRKKDSPKEASEASISWVNPKDSAVVAKDAGKRRVHAVGNSAGHWLTASDGKRVYITRNGEELSGRNAYMLYRKESGSGFNKSKSNATGNKKSFAKRKKR</sequence>